<evidence type="ECO:0000313" key="10">
    <source>
        <dbReference type="Proteomes" id="UP000252100"/>
    </source>
</evidence>
<dbReference type="Gene3D" id="3.40.50.300">
    <property type="entry name" value="P-loop containing nucleotide triphosphate hydrolases"/>
    <property type="match status" value="1"/>
</dbReference>
<evidence type="ECO:0000256" key="5">
    <source>
        <dbReference type="ARBA" id="ARBA00022741"/>
    </source>
</evidence>
<dbReference type="PANTHER" id="PTHR43297:SF2">
    <property type="entry name" value="DIPEPTIDE TRANSPORT ATP-BINDING PROTEIN DPPD"/>
    <property type="match status" value="1"/>
</dbReference>
<evidence type="ECO:0000256" key="2">
    <source>
        <dbReference type="ARBA" id="ARBA00005417"/>
    </source>
</evidence>
<evidence type="ECO:0000256" key="1">
    <source>
        <dbReference type="ARBA" id="ARBA00004202"/>
    </source>
</evidence>
<dbReference type="InterPro" id="IPR027417">
    <property type="entry name" value="P-loop_NTPase"/>
</dbReference>
<dbReference type="FunFam" id="3.40.50.300:FF:000016">
    <property type="entry name" value="Oligopeptide ABC transporter ATP-binding component"/>
    <property type="match status" value="1"/>
</dbReference>
<dbReference type="Pfam" id="PF08352">
    <property type="entry name" value="oligo_HPY"/>
    <property type="match status" value="1"/>
</dbReference>
<dbReference type="PANTHER" id="PTHR43297">
    <property type="entry name" value="OLIGOPEPTIDE TRANSPORT ATP-BINDING PROTEIN APPD"/>
    <property type="match status" value="1"/>
</dbReference>
<dbReference type="OrthoDB" id="9802264at2"/>
<evidence type="ECO:0000313" key="9">
    <source>
        <dbReference type="EMBL" id="AXF55375.1"/>
    </source>
</evidence>
<dbReference type="NCBIfam" id="TIGR01727">
    <property type="entry name" value="oligo_HPY"/>
    <property type="match status" value="1"/>
</dbReference>
<evidence type="ECO:0000259" key="8">
    <source>
        <dbReference type="PROSITE" id="PS50893"/>
    </source>
</evidence>
<organism evidence="9 10">
    <name type="scientific">Salicibibacter kimchii</name>
    <dbReference type="NCBI Taxonomy" id="2099786"/>
    <lineage>
        <taxon>Bacteria</taxon>
        <taxon>Bacillati</taxon>
        <taxon>Bacillota</taxon>
        <taxon>Bacilli</taxon>
        <taxon>Bacillales</taxon>
        <taxon>Bacillaceae</taxon>
        <taxon>Salicibibacter</taxon>
    </lineage>
</organism>
<dbReference type="PROSITE" id="PS50893">
    <property type="entry name" value="ABC_TRANSPORTER_2"/>
    <property type="match status" value="1"/>
</dbReference>
<dbReference type="InterPro" id="IPR003593">
    <property type="entry name" value="AAA+_ATPase"/>
</dbReference>
<keyword evidence="3" id="KW-0813">Transport</keyword>
<evidence type="ECO:0000256" key="3">
    <source>
        <dbReference type="ARBA" id="ARBA00022448"/>
    </source>
</evidence>
<comment type="similarity">
    <text evidence="2">Belongs to the ABC transporter superfamily.</text>
</comment>
<dbReference type="GO" id="GO:0005886">
    <property type="term" value="C:plasma membrane"/>
    <property type="evidence" value="ECO:0007669"/>
    <property type="project" value="UniProtKB-SubCell"/>
</dbReference>
<keyword evidence="6 9" id="KW-0067">ATP-binding</keyword>
<dbReference type="GO" id="GO:0005524">
    <property type="term" value="F:ATP binding"/>
    <property type="evidence" value="ECO:0007669"/>
    <property type="project" value="UniProtKB-KW"/>
</dbReference>
<dbReference type="InterPro" id="IPR050388">
    <property type="entry name" value="ABC_Ni/Peptide_Import"/>
</dbReference>
<dbReference type="GO" id="GO:0016887">
    <property type="term" value="F:ATP hydrolysis activity"/>
    <property type="evidence" value="ECO:0007669"/>
    <property type="project" value="InterPro"/>
</dbReference>
<feature type="domain" description="ABC transporter" evidence="8">
    <location>
        <begin position="8"/>
        <end position="260"/>
    </location>
</feature>
<keyword evidence="10" id="KW-1185">Reference proteome</keyword>
<sequence>MEEVESVIEVKNLKAYIPIDPRTEINPVNDVSFSINKGEIVALVGESGSGKSVTALSIMGLNSPSIKYHKESAINFEGKNLMGMGDRNLRTIRGNDISMIFQDPMFSLNPVHKIGKQISEALILHKNVIYKKVKNEVYEILNKVGVSDPGRQMDNYPHQLSGGMRQRVMIAMALICQPSLLIADEPTTALDVTIQAQILDIMKNLQKDTDLSMLLITHDLGVVAEMADRILVMYSGKVVEEGDAYSIFKQPLHPYTEGLMSSIPTLEGESEEQLEAIPGTVPNPSELPKGCNFYGRCKYGTEKCKEQEPILEPLNGNRVSCWYPLKGRNDMSG</sequence>
<dbReference type="Pfam" id="PF00005">
    <property type="entry name" value="ABC_tran"/>
    <property type="match status" value="1"/>
</dbReference>
<evidence type="ECO:0000256" key="4">
    <source>
        <dbReference type="ARBA" id="ARBA00022475"/>
    </source>
</evidence>
<dbReference type="EMBL" id="CP031092">
    <property type="protein sequence ID" value="AXF55375.1"/>
    <property type="molecule type" value="Genomic_DNA"/>
</dbReference>
<reference evidence="9 10" key="1">
    <citation type="journal article" date="2018" name="J. Microbiol.">
        <title>Salicibibacter kimchii gen. nov., sp. nov., a moderately halophilic and alkalitolerant bacterium in the family Bacillaceae, isolated from kimchi.</title>
        <authorList>
            <person name="Jang J.Y."/>
            <person name="Oh Y.J."/>
            <person name="Lim S.K."/>
            <person name="Park H.K."/>
            <person name="Lee C."/>
            <person name="Kim J.Y."/>
            <person name="Lee M.A."/>
            <person name="Choi H.J."/>
        </authorList>
    </citation>
    <scope>NUCLEOTIDE SEQUENCE [LARGE SCALE GENOMIC DNA]</scope>
    <source>
        <strain evidence="9 10">NKC1-1</strain>
    </source>
</reference>
<dbReference type="SMART" id="SM00382">
    <property type="entry name" value="AAA"/>
    <property type="match status" value="1"/>
</dbReference>
<dbReference type="InterPro" id="IPR013563">
    <property type="entry name" value="Oligopep_ABC_C"/>
</dbReference>
<dbReference type="CDD" id="cd03257">
    <property type="entry name" value="ABC_NikE_OppD_transporters"/>
    <property type="match status" value="1"/>
</dbReference>
<keyword evidence="4" id="KW-1003">Cell membrane</keyword>
<dbReference type="KEGG" id="rue:DT065_04620"/>
<gene>
    <name evidence="9" type="ORF">DT065_04620</name>
</gene>
<dbReference type="Proteomes" id="UP000252100">
    <property type="component" value="Chromosome"/>
</dbReference>
<comment type="subcellular location">
    <subcellularLocation>
        <location evidence="1">Cell membrane</location>
        <topology evidence="1">Peripheral membrane protein</topology>
    </subcellularLocation>
</comment>
<dbReference type="InterPro" id="IPR003439">
    <property type="entry name" value="ABC_transporter-like_ATP-bd"/>
</dbReference>
<protein>
    <submittedName>
        <fullName evidence="9">ABC transporter ATP-binding protein</fullName>
    </submittedName>
</protein>
<proteinExistence type="inferred from homology"/>
<dbReference type="SUPFAM" id="SSF52540">
    <property type="entry name" value="P-loop containing nucleoside triphosphate hydrolases"/>
    <property type="match status" value="1"/>
</dbReference>
<dbReference type="AlphaFoldDB" id="A0A345BWP4"/>
<dbReference type="RefSeq" id="WP_114371309.1">
    <property type="nucleotide sequence ID" value="NZ_CP031092.1"/>
</dbReference>
<keyword evidence="7" id="KW-0472">Membrane</keyword>
<evidence type="ECO:0000256" key="6">
    <source>
        <dbReference type="ARBA" id="ARBA00022840"/>
    </source>
</evidence>
<dbReference type="InterPro" id="IPR017871">
    <property type="entry name" value="ABC_transporter-like_CS"/>
</dbReference>
<keyword evidence="5" id="KW-0547">Nucleotide-binding</keyword>
<evidence type="ECO:0000256" key="7">
    <source>
        <dbReference type="ARBA" id="ARBA00023136"/>
    </source>
</evidence>
<dbReference type="GO" id="GO:0015833">
    <property type="term" value="P:peptide transport"/>
    <property type="evidence" value="ECO:0007669"/>
    <property type="project" value="InterPro"/>
</dbReference>
<dbReference type="PROSITE" id="PS00211">
    <property type="entry name" value="ABC_TRANSPORTER_1"/>
    <property type="match status" value="1"/>
</dbReference>
<name>A0A345BWP4_9BACI</name>
<accession>A0A345BWP4</accession>